<keyword evidence="2" id="KW-0472">Membrane</keyword>
<reference evidence="3" key="1">
    <citation type="submission" date="2020-11" db="EMBL/GenBank/DDBJ databases">
        <title>Adaptations for nitrogen fixation in a non-lichenized fungal sporocarp promotes dispersal by wood-feeding termites.</title>
        <authorList>
            <consortium name="DOE Joint Genome Institute"/>
            <person name="Koch R.A."/>
            <person name="Yoon G."/>
            <person name="Arayal U."/>
            <person name="Lail K."/>
            <person name="Amirebrahimi M."/>
            <person name="Labutti K."/>
            <person name="Lipzen A."/>
            <person name="Riley R."/>
            <person name="Barry K."/>
            <person name="Henrissat B."/>
            <person name="Grigoriev I.V."/>
            <person name="Herr J.R."/>
            <person name="Aime M.C."/>
        </authorList>
    </citation>
    <scope>NUCLEOTIDE SEQUENCE</scope>
    <source>
        <strain evidence="3">MCA 3950</strain>
    </source>
</reference>
<keyword evidence="2" id="KW-0812">Transmembrane</keyword>
<keyword evidence="2" id="KW-1133">Transmembrane helix</keyword>
<feature type="compositionally biased region" description="Low complexity" evidence="1">
    <location>
        <begin position="13"/>
        <end position="41"/>
    </location>
</feature>
<dbReference type="AlphaFoldDB" id="A0A9P7VQW8"/>
<dbReference type="EMBL" id="MU250540">
    <property type="protein sequence ID" value="KAG7444356.1"/>
    <property type="molecule type" value="Genomic_DNA"/>
</dbReference>
<feature type="transmembrane region" description="Helical" evidence="2">
    <location>
        <begin position="48"/>
        <end position="81"/>
    </location>
</feature>
<dbReference type="GeneID" id="66102470"/>
<sequence>MFKRVRLRPLGEPLSSSSSKASPSPSASPSPLSSRPWGSSFSSRTRLFPLLCFASSAFTLDTFSAFTAFSVLAFIAVLASFTQTLLNDALG</sequence>
<evidence type="ECO:0000313" key="4">
    <source>
        <dbReference type="Proteomes" id="UP000812287"/>
    </source>
</evidence>
<feature type="region of interest" description="Disordered" evidence="1">
    <location>
        <begin position="1"/>
        <end position="41"/>
    </location>
</feature>
<evidence type="ECO:0000313" key="3">
    <source>
        <dbReference type="EMBL" id="KAG7444356.1"/>
    </source>
</evidence>
<gene>
    <name evidence="3" type="ORF">BT62DRAFT_237985</name>
</gene>
<evidence type="ECO:0000256" key="1">
    <source>
        <dbReference type="SAM" id="MobiDB-lite"/>
    </source>
</evidence>
<dbReference type="RefSeq" id="XP_043037856.1">
    <property type="nucleotide sequence ID" value="XM_043180174.1"/>
</dbReference>
<keyword evidence="4" id="KW-1185">Reference proteome</keyword>
<comment type="caution">
    <text evidence="3">The sequence shown here is derived from an EMBL/GenBank/DDBJ whole genome shotgun (WGS) entry which is preliminary data.</text>
</comment>
<dbReference type="Proteomes" id="UP000812287">
    <property type="component" value="Unassembled WGS sequence"/>
</dbReference>
<evidence type="ECO:0000256" key="2">
    <source>
        <dbReference type="SAM" id="Phobius"/>
    </source>
</evidence>
<accession>A0A9P7VQW8</accession>
<organism evidence="3 4">
    <name type="scientific">Guyanagaster necrorhizus</name>
    <dbReference type="NCBI Taxonomy" id="856835"/>
    <lineage>
        <taxon>Eukaryota</taxon>
        <taxon>Fungi</taxon>
        <taxon>Dikarya</taxon>
        <taxon>Basidiomycota</taxon>
        <taxon>Agaricomycotina</taxon>
        <taxon>Agaricomycetes</taxon>
        <taxon>Agaricomycetidae</taxon>
        <taxon>Agaricales</taxon>
        <taxon>Marasmiineae</taxon>
        <taxon>Physalacriaceae</taxon>
        <taxon>Guyanagaster</taxon>
    </lineage>
</organism>
<proteinExistence type="predicted"/>
<protein>
    <submittedName>
        <fullName evidence="3">Uncharacterized protein</fullName>
    </submittedName>
</protein>
<name>A0A9P7VQW8_9AGAR</name>